<sequence length="168" mass="17919">MHHFSILMTMAGAVCSVAAVPTGDSSEAVWAGVYNLTDTSIIEDSEANLVKRDECGAGNILVSKAGVNALISDLQNNNPDGLTYLPHGSGTNWAKGDVRVCVDNTYVFENTHVKRWEVGWAMSYIRDMCCSTSGNPQCEGGRATAHGDSGLPIQVYFGSSSKPCLGLW</sequence>
<evidence type="ECO:0000313" key="3">
    <source>
        <dbReference type="Proteomes" id="UP000639643"/>
    </source>
</evidence>
<gene>
    <name evidence="2" type="ORF">CMUS01_14869</name>
</gene>
<reference evidence="2" key="1">
    <citation type="journal article" date="2020" name="Phytopathology">
        <title>Genome Sequence Resources of Colletotrichum truncatum, C. plurivorum, C. musicola, and C. sojae: Four Species Pathogenic to Soybean (Glycine max).</title>
        <authorList>
            <person name="Rogerio F."/>
            <person name="Boufleur T.R."/>
            <person name="Ciampi-Guillardi M."/>
            <person name="Sukno S.A."/>
            <person name="Thon M.R."/>
            <person name="Massola Junior N.S."/>
            <person name="Baroncelli R."/>
        </authorList>
    </citation>
    <scope>NUCLEOTIDE SEQUENCE</scope>
    <source>
        <strain evidence="2">LFN0074</strain>
    </source>
</reference>
<protein>
    <submittedName>
        <fullName evidence="2">Uncharacterized protein</fullName>
    </submittedName>
</protein>
<comment type="caution">
    <text evidence="2">The sequence shown here is derived from an EMBL/GenBank/DDBJ whole genome shotgun (WGS) entry which is preliminary data.</text>
</comment>
<dbReference type="EMBL" id="WIGM01001139">
    <property type="protein sequence ID" value="KAF6804362.1"/>
    <property type="molecule type" value="Genomic_DNA"/>
</dbReference>
<proteinExistence type="predicted"/>
<evidence type="ECO:0000256" key="1">
    <source>
        <dbReference type="SAM" id="SignalP"/>
    </source>
</evidence>
<dbReference type="AlphaFoldDB" id="A0A8H6MPG8"/>
<name>A0A8H6MPG8_9PEZI</name>
<dbReference type="OrthoDB" id="5043970at2759"/>
<keyword evidence="1" id="KW-0732">Signal</keyword>
<accession>A0A8H6MPG8</accession>
<dbReference type="Proteomes" id="UP000639643">
    <property type="component" value="Unassembled WGS sequence"/>
</dbReference>
<evidence type="ECO:0000313" key="2">
    <source>
        <dbReference type="EMBL" id="KAF6804362.1"/>
    </source>
</evidence>
<organism evidence="2 3">
    <name type="scientific">Colletotrichum musicola</name>
    <dbReference type="NCBI Taxonomy" id="2175873"/>
    <lineage>
        <taxon>Eukaryota</taxon>
        <taxon>Fungi</taxon>
        <taxon>Dikarya</taxon>
        <taxon>Ascomycota</taxon>
        <taxon>Pezizomycotina</taxon>
        <taxon>Sordariomycetes</taxon>
        <taxon>Hypocreomycetidae</taxon>
        <taxon>Glomerellales</taxon>
        <taxon>Glomerellaceae</taxon>
        <taxon>Colletotrichum</taxon>
        <taxon>Colletotrichum orchidearum species complex</taxon>
    </lineage>
</organism>
<feature type="chain" id="PRO_5034503823" evidence="1">
    <location>
        <begin position="20"/>
        <end position="168"/>
    </location>
</feature>
<keyword evidence="3" id="KW-1185">Reference proteome</keyword>
<feature type="signal peptide" evidence="1">
    <location>
        <begin position="1"/>
        <end position="19"/>
    </location>
</feature>